<protein>
    <submittedName>
        <fullName evidence="1">5'-nucleotidase</fullName>
    </submittedName>
</protein>
<dbReference type="Proteomes" id="UP000824264">
    <property type="component" value="Unassembled WGS sequence"/>
</dbReference>
<sequence>MPLFLRRLLHVFRPGASGTTSGDPLHAFRGEWIAGRRRAAPLLGEAWEQKVMRAVRLAAVEEPAVPDWLAQRLQPLALTNAVIVLLALALFWQAGDPAEALADYTQSALAAYEVIF</sequence>
<evidence type="ECO:0000313" key="1">
    <source>
        <dbReference type="EMBL" id="HIW78181.1"/>
    </source>
</evidence>
<dbReference type="AlphaFoldDB" id="A0A9D1U972"/>
<gene>
    <name evidence="1" type="ORF">H9874_03440</name>
</gene>
<proteinExistence type="predicted"/>
<reference evidence="1" key="2">
    <citation type="submission" date="2021-04" db="EMBL/GenBank/DDBJ databases">
        <authorList>
            <person name="Gilroy R."/>
        </authorList>
    </citation>
    <scope>NUCLEOTIDE SEQUENCE</scope>
    <source>
        <strain evidence="1">ChiSxjej5B17-1746</strain>
    </source>
</reference>
<reference evidence="1" key="1">
    <citation type="journal article" date="2021" name="PeerJ">
        <title>Extensive microbial diversity within the chicken gut microbiome revealed by metagenomics and culture.</title>
        <authorList>
            <person name="Gilroy R."/>
            <person name="Ravi A."/>
            <person name="Getino M."/>
            <person name="Pursley I."/>
            <person name="Horton D.L."/>
            <person name="Alikhan N.F."/>
            <person name="Baker D."/>
            <person name="Gharbi K."/>
            <person name="Hall N."/>
            <person name="Watson M."/>
            <person name="Adriaenssens E.M."/>
            <person name="Foster-Nyarko E."/>
            <person name="Jarju S."/>
            <person name="Secka A."/>
            <person name="Antonio M."/>
            <person name="Oren A."/>
            <person name="Chaudhuri R.R."/>
            <person name="La Ragione R."/>
            <person name="Hildebrand F."/>
            <person name="Pallen M.J."/>
        </authorList>
    </citation>
    <scope>NUCLEOTIDE SEQUENCE</scope>
    <source>
        <strain evidence="1">ChiSxjej5B17-1746</strain>
    </source>
</reference>
<evidence type="ECO:0000313" key="2">
    <source>
        <dbReference type="Proteomes" id="UP000824264"/>
    </source>
</evidence>
<organism evidence="1 2">
    <name type="scientific">Candidatus Bilophila faecipullorum</name>
    <dbReference type="NCBI Taxonomy" id="2838482"/>
    <lineage>
        <taxon>Bacteria</taxon>
        <taxon>Pseudomonadati</taxon>
        <taxon>Thermodesulfobacteriota</taxon>
        <taxon>Desulfovibrionia</taxon>
        <taxon>Desulfovibrionales</taxon>
        <taxon>Desulfovibrionaceae</taxon>
        <taxon>Bilophila</taxon>
    </lineage>
</organism>
<name>A0A9D1U972_9BACT</name>
<accession>A0A9D1U972</accession>
<dbReference type="EMBL" id="DXGI01000121">
    <property type="protein sequence ID" value="HIW78181.1"/>
    <property type="molecule type" value="Genomic_DNA"/>
</dbReference>
<comment type="caution">
    <text evidence="1">The sequence shown here is derived from an EMBL/GenBank/DDBJ whole genome shotgun (WGS) entry which is preliminary data.</text>
</comment>